<dbReference type="PROSITE" id="PS51421">
    <property type="entry name" value="RAS"/>
    <property type="match status" value="1"/>
</dbReference>
<gene>
    <name evidence="10" type="ORF">BXYJ_LOCUS11644</name>
</gene>
<dbReference type="AlphaFoldDB" id="A0A7I8X6X7"/>
<dbReference type="CDD" id="cd00157">
    <property type="entry name" value="Rho"/>
    <property type="match status" value="1"/>
</dbReference>
<dbReference type="InterPro" id="IPR027417">
    <property type="entry name" value="P-loop_NTPase"/>
</dbReference>
<comment type="similarity">
    <text evidence="2">Belongs to the small GTPase superfamily. Rho family.</text>
</comment>
<dbReference type="Pfam" id="PF00071">
    <property type="entry name" value="Ras"/>
    <property type="match status" value="1"/>
</dbReference>
<evidence type="ECO:0000256" key="3">
    <source>
        <dbReference type="ARBA" id="ARBA00022475"/>
    </source>
</evidence>
<dbReference type="SMART" id="SM00174">
    <property type="entry name" value="RHO"/>
    <property type="match status" value="1"/>
</dbReference>
<dbReference type="PROSITE" id="PS51419">
    <property type="entry name" value="RAB"/>
    <property type="match status" value="1"/>
</dbReference>
<keyword evidence="11" id="KW-1185">Reference proteome</keyword>
<keyword evidence="7" id="KW-0472">Membrane</keyword>
<evidence type="ECO:0000256" key="4">
    <source>
        <dbReference type="ARBA" id="ARBA00022481"/>
    </source>
</evidence>
<evidence type="ECO:0000256" key="2">
    <source>
        <dbReference type="ARBA" id="ARBA00010142"/>
    </source>
</evidence>
<protein>
    <submittedName>
        <fullName evidence="10">(pine wood nematode) hypothetical protein</fullName>
    </submittedName>
</protein>
<keyword evidence="3" id="KW-1003">Cell membrane</keyword>
<dbReference type="GO" id="GO:0007264">
    <property type="term" value="P:small GTPase-mediated signal transduction"/>
    <property type="evidence" value="ECO:0007669"/>
    <property type="project" value="InterPro"/>
</dbReference>
<dbReference type="PROSITE" id="PS51420">
    <property type="entry name" value="RHO"/>
    <property type="match status" value="1"/>
</dbReference>
<evidence type="ECO:0000313" key="10">
    <source>
        <dbReference type="EMBL" id="CAD5231548.1"/>
    </source>
</evidence>
<evidence type="ECO:0000256" key="6">
    <source>
        <dbReference type="ARBA" id="ARBA00023134"/>
    </source>
</evidence>
<reference evidence="10" key="1">
    <citation type="submission" date="2020-09" db="EMBL/GenBank/DDBJ databases">
        <authorList>
            <person name="Kikuchi T."/>
        </authorList>
    </citation>
    <scope>NUCLEOTIDE SEQUENCE</scope>
    <source>
        <strain evidence="10">Ka4C1</strain>
    </source>
</reference>
<proteinExistence type="inferred from homology"/>
<dbReference type="InterPro" id="IPR005225">
    <property type="entry name" value="Small_GTP-bd"/>
</dbReference>
<dbReference type="GO" id="GO:0005525">
    <property type="term" value="F:GTP binding"/>
    <property type="evidence" value="ECO:0007669"/>
    <property type="project" value="UniProtKB-KW"/>
</dbReference>
<dbReference type="PRINTS" id="PR00449">
    <property type="entry name" value="RASTRNSFRMNG"/>
</dbReference>
<evidence type="ECO:0000256" key="8">
    <source>
        <dbReference type="ARBA" id="ARBA00023288"/>
    </source>
</evidence>
<evidence type="ECO:0000256" key="7">
    <source>
        <dbReference type="ARBA" id="ARBA00023136"/>
    </source>
</evidence>
<dbReference type="OrthoDB" id="8830751at2759"/>
<dbReference type="FunFam" id="3.40.50.300:FF:000983">
    <property type="entry name" value="Rho family GTPase"/>
    <property type="match status" value="1"/>
</dbReference>
<accession>A0A7I8X6X7</accession>
<dbReference type="Proteomes" id="UP000659654">
    <property type="component" value="Unassembled WGS sequence"/>
</dbReference>
<sequence length="194" mass="21937">MSADKSVKLVVVGDAFVGKTSLIFAYTQQKFIEDYEPTVFQNYSASVILDRRKVNLNLFDTTGSTQEKLVRLRTLSYPQADVVLLCFSLVDPLSLDSCRRRWIPEIRRHTQAPVLLVGIKEDLVERAPLDKRVDRKQALRIAHEIGCQKLLTCSALTLRGLKRVFDEALMLASSDHLVESKPQTTQFGSCCCLF</sequence>
<comment type="subcellular location">
    <subcellularLocation>
        <location evidence="1">Cell membrane</location>
        <topology evidence="1">Lipid-anchor</topology>
        <orientation evidence="1">Cytoplasmic side</orientation>
    </subcellularLocation>
</comment>
<dbReference type="GO" id="GO:0003924">
    <property type="term" value="F:GTPase activity"/>
    <property type="evidence" value="ECO:0007669"/>
    <property type="project" value="InterPro"/>
</dbReference>
<keyword evidence="9" id="KW-0636">Prenylation</keyword>
<dbReference type="Gene3D" id="3.40.50.300">
    <property type="entry name" value="P-loop containing nucleotide triphosphate hydrolases"/>
    <property type="match status" value="1"/>
</dbReference>
<dbReference type="EMBL" id="CAJFDI010000005">
    <property type="protein sequence ID" value="CAD5231548.1"/>
    <property type="molecule type" value="Genomic_DNA"/>
</dbReference>
<evidence type="ECO:0000256" key="1">
    <source>
        <dbReference type="ARBA" id="ARBA00004342"/>
    </source>
</evidence>
<dbReference type="PANTHER" id="PTHR24072">
    <property type="entry name" value="RHO FAMILY GTPASE"/>
    <property type="match status" value="1"/>
</dbReference>
<dbReference type="SMR" id="A0A7I8X6X7"/>
<dbReference type="SMART" id="SM00173">
    <property type="entry name" value="RAS"/>
    <property type="match status" value="1"/>
</dbReference>
<organism evidence="10 11">
    <name type="scientific">Bursaphelenchus xylophilus</name>
    <name type="common">Pinewood nematode worm</name>
    <name type="synonym">Aphelenchoides xylophilus</name>
    <dbReference type="NCBI Taxonomy" id="6326"/>
    <lineage>
        <taxon>Eukaryota</taxon>
        <taxon>Metazoa</taxon>
        <taxon>Ecdysozoa</taxon>
        <taxon>Nematoda</taxon>
        <taxon>Chromadorea</taxon>
        <taxon>Rhabditida</taxon>
        <taxon>Tylenchina</taxon>
        <taxon>Tylenchomorpha</taxon>
        <taxon>Aphelenchoidea</taxon>
        <taxon>Aphelenchoididae</taxon>
        <taxon>Bursaphelenchus</taxon>
    </lineage>
</organism>
<dbReference type="InterPro" id="IPR003578">
    <property type="entry name" value="Small_GTPase_Rho"/>
</dbReference>
<dbReference type="GO" id="GO:0005886">
    <property type="term" value="C:plasma membrane"/>
    <property type="evidence" value="ECO:0007669"/>
    <property type="project" value="UniProtKB-SubCell"/>
</dbReference>
<dbReference type="NCBIfam" id="TIGR00231">
    <property type="entry name" value="small_GTP"/>
    <property type="match status" value="1"/>
</dbReference>
<dbReference type="SUPFAM" id="SSF52540">
    <property type="entry name" value="P-loop containing nucleoside triphosphate hydrolases"/>
    <property type="match status" value="1"/>
</dbReference>
<dbReference type="EMBL" id="CAJFCV020000005">
    <property type="protein sequence ID" value="CAG9122802.1"/>
    <property type="molecule type" value="Genomic_DNA"/>
</dbReference>
<dbReference type="SMART" id="SM00175">
    <property type="entry name" value="RAB"/>
    <property type="match status" value="1"/>
</dbReference>
<comment type="caution">
    <text evidence="10">The sequence shown here is derived from an EMBL/GenBank/DDBJ whole genome shotgun (WGS) entry which is preliminary data.</text>
</comment>
<keyword evidence="5" id="KW-0547">Nucleotide-binding</keyword>
<evidence type="ECO:0000256" key="9">
    <source>
        <dbReference type="ARBA" id="ARBA00023289"/>
    </source>
</evidence>
<dbReference type="Proteomes" id="UP000582659">
    <property type="component" value="Unassembled WGS sequence"/>
</dbReference>
<keyword evidence="4" id="KW-0488">Methylation</keyword>
<keyword evidence="6" id="KW-0342">GTP-binding</keyword>
<evidence type="ECO:0000313" key="11">
    <source>
        <dbReference type="Proteomes" id="UP000659654"/>
    </source>
</evidence>
<evidence type="ECO:0000256" key="5">
    <source>
        <dbReference type="ARBA" id="ARBA00022741"/>
    </source>
</evidence>
<name>A0A7I8X6X7_BURXY</name>
<dbReference type="InterPro" id="IPR001806">
    <property type="entry name" value="Small_GTPase"/>
</dbReference>
<keyword evidence="8" id="KW-0449">Lipoprotein</keyword>